<proteinExistence type="predicted"/>
<dbReference type="InterPro" id="IPR046623">
    <property type="entry name" value="DUF6536"/>
</dbReference>
<feature type="transmembrane region" description="Helical" evidence="1">
    <location>
        <begin position="592"/>
        <end position="612"/>
    </location>
</feature>
<dbReference type="PANTHER" id="PTHR35395:SF1">
    <property type="entry name" value="DUF6536 DOMAIN-CONTAINING PROTEIN"/>
    <property type="match status" value="1"/>
</dbReference>
<dbReference type="Proteomes" id="UP000481858">
    <property type="component" value="Unassembled WGS sequence"/>
</dbReference>
<dbReference type="OrthoDB" id="5429634at2759"/>
<feature type="transmembrane region" description="Helical" evidence="1">
    <location>
        <begin position="534"/>
        <end position="558"/>
    </location>
</feature>
<comment type="caution">
    <text evidence="3">The sequence shown here is derived from an EMBL/GenBank/DDBJ whole genome shotgun (WGS) entry which is preliminary data.</text>
</comment>
<feature type="transmembrane region" description="Helical" evidence="1">
    <location>
        <begin position="320"/>
        <end position="340"/>
    </location>
</feature>
<name>A0A7C8N3B5_9PEZI</name>
<evidence type="ECO:0000256" key="1">
    <source>
        <dbReference type="SAM" id="Phobius"/>
    </source>
</evidence>
<feature type="transmembrane region" description="Helical" evidence="1">
    <location>
        <begin position="412"/>
        <end position="441"/>
    </location>
</feature>
<keyword evidence="4" id="KW-1185">Reference proteome</keyword>
<dbReference type="Pfam" id="PF20163">
    <property type="entry name" value="DUF6536"/>
    <property type="match status" value="1"/>
</dbReference>
<dbReference type="AlphaFoldDB" id="A0A7C8N3B5"/>
<gene>
    <name evidence="3" type="ORF">GQX73_g6232</name>
</gene>
<feature type="transmembrane region" description="Helical" evidence="1">
    <location>
        <begin position="37"/>
        <end position="57"/>
    </location>
</feature>
<organism evidence="3 4">
    <name type="scientific">Xylaria multiplex</name>
    <dbReference type="NCBI Taxonomy" id="323545"/>
    <lineage>
        <taxon>Eukaryota</taxon>
        <taxon>Fungi</taxon>
        <taxon>Dikarya</taxon>
        <taxon>Ascomycota</taxon>
        <taxon>Pezizomycotina</taxon>
        <taxon>Sordariomycetes</taxon>
        <taxon>Xylariomycetidae</taxon>
        <taxon>Xylariales</taxon>
        <taxon>Xylariaceae</taxon>
        <taxon>Xylaria</taxon>
    </lineage>
</organism>
<evidence type="ECO:0000259" key="2">
    <source>
        <dbReference type="Pfam" id="PF20163"/>
    </source>
</evidence>
<keyword evidence="1" id="KW-0812">Transmembrane</keyword>
<feature type="domain" description="DUF6536" evidence="2">
    <location>
        <begin position="1"/>
        <end position="80"/>
    </location>
</feature>
<protein>
    <recommendedName>
        <fullName evidence="2">DUF6536 domain-containing protein</fullName>
    </recommendedName>
</protein>
<dbReference type="InParanoid" id="A0A7C8N3B5"/>
<keyword evidence="1" id="KW-1133">Transmembrane helix</keyword>
<accession>A0A7C8N3B5</accession>
<sequence length="742" mass="83024">MQVLSAPSREEIDRAHARLQSLDIGVPSVKNLWHMSWFKMISWFIFFFSSIPIHLFFNSAIFRTENLGSGWHLSIATEAFTQGAPYLELGASLSPPGSPMPYNYLRPHVDDVQEAYGDPVLLDSWYYTPDNPQNLSSDATKFHGWDILDAKACQDQYISCSPRTTYGDVVVIVETGAYSPEGWVRSEVFGFQPPSNLSTYWDKYIPSERINSLWFSAQCHTKRDLSGSGLGDTCSNTCLGALNSNLNFPDHNEPSRYFGFNPDRIPSPQEPWFLTPFNGIGTDVTLDPSFKFNHKFDKLRVRYCLAEPVQPTCRVGVSNALLLVVVLCVFIKVILASIVVGKLPTASLVTPGDAIESFLSNPDPKTRGVCTLDITDTKQIEYSHREELVPTIGPLLSRMIRMRKWPGKQRRLAFVIGDLAWARTYAIITPAFLLLVAGFGLSSAITKNNYSVSFGHTNQILAFDLQLDYFGALLLANTPQLIFSLCYIVYNALITHLQVEKEWNSFGSDFQPLRVSYPVGEQVSSYRLQLPYRYSIPMIAISIILHWVVSNAVFLYIIDGGYVQNGSTQASDFLEKFGISKSSFIAIGYSPFFLLVLFIASFIFIVCPPLLIGAERLKYKMVAGGYNSLVISAACHPSDLKTWQQAACKQRSLQSQRSLDPTHNDVNAENLDTAPLHSRKEAELEIGRPLKLSQRKLRWGAMALPRSLARSIAVQGGRQVHHLGFGAVEDGICEPNKDHFYV</sequence>
<evidence type="ECO:0000313" key="4">
    <source>
        <dbReference type="Proteomes" id="UP000481858"/>
    </source>
</evidence>
<dbReference type="PANTHER" id="PTHR35395">
    <property type="entry name" value="DUF6536 DOMAIN-CONTAINING PROTEIN"/>
    <property type="match status" value="1"/>
</dbReference>
<dbReference type="EMBL" id="WUBL01000070">
    <property type="protein sequence ID" value="KAF2967316.1"/>
    <property type="molecule type" value="Genomic_DNA"/>
</dbReference>
<keyword evidence="1" id="KW-0472">Membrane</keyword>
<evidence type="ECO:0000313" key="3">
    <source>
        <dbReference type="EMBL" id="KAF2967316.1"/>
    </source>
</evidence>
<reference evidence="3 4" key="1">
    <citation type="submission" date="2019-12" db="EMBL/GenBank/DDBJ databases">
        <title>Draft genome sequence of the ascomycete Xylaria multiplex DSM 110363.</title>
        <authorList>
            <person name="Buettner E."/>
            <person name="Kellner H."/>
        </authorList>
    </citation>
    <scope>NUCLEOTIDE SEQUENCE [LARGE SCALE GENOMIC DNA]</scope>
    <source>
        <strain evidence="3 4">DSM 110363</strain>
    </source>
</reference>